<dbReference type="GO" id="GO:0033179">
    <property type="term" value="C:proton-transporting V-type ATPase, V0 domain"/>
    <property type="evidence" value="ECO:0007669"/>
    <property type="project" value="InterPro"/>
</dbReference>
<evidence type="ECO:0000256" key="4">
    <source>
        <dbReference type="ARBA" id="ARBA00022692"/>
    </source>
</evidence>
<comment type="subcellular location">
    <subcellularLocation>
        <location evidence="1">Membrane</location>
        <topology evidence="1">Multi-pass membrane protein</topology>
    </subcellularLocation>
</comment>
<organism evidence="9 10">
    <name type="scientific">Trichobilharzia regenti</name>
    <name type="common">Nasal bird schistosome</name>
    <dbReference type="NCBI Taxonomy" id="157069"/>
    <lineage>
        <taxon>Eukaryota</taxon>
        <taxon>Metazoa</taxon>
        <taxon>Spiralia</taxon>
        <taxon>Lophotrochozoa</taxon>
        <taxon>Platyhelminthes</taxon>
        <taxon>Trematoda</taxon>
        <taxon>Digenea</taxon>
        <taxon>Strigeidida</taxon>
        <taxon>Schistosomatoidea</taxon>
        <taxon>Schistosomatidae</taxon>
        <taxon>Trichobilharzia</taxon>
    </lineage>
</organism>
<evidence type="ECO:0000256" key="3">
    <source>
        <dbReference type="ARBA" id="ARBA00022448"/>
    </source>
</evidence>
<dbReference type="AlphaFoldDB" id="A0AA85JXR4"/>
<keyword evidence="4 8" id="KW-0812">Transmembrane</keyword>
<evidence type="ECO:0000313" key="10">
    <source>
        <dbReference type="WBParaSite" id="TREG1_47150.2"/>
    </source>
</evidence>
<evidence type="ECO:0000256" key="6">
    <source>
        <dbReference type="ARBA" id="ARBA00023065"/>
    </source>
</evidence>
<dbReference type="GO" id="GO:0046961">
    <property type="term" value="F:proton-transporting ATPase activity, rotational mechanism"/>
    <property type="evidence" value="ECO:0007669"/>
    <property type="project" value="InterPro"/>
</dbReference>
<evidence type="ECO:0008006" key="11">
    <source>
        <dbReference type="Google" id="ProtNLM"/>
    </source>
</evidence>
<protein>
    <recommendedName>
        <fullName evidence="11">V-type proton ATPase subunit a</fullName>
    </recommendedName>
</protein>
<keyword evidence="7 8" id="KW-0472">Membrane</keyword>
<dbReference type="Proteomes" id="UP000050795">
    <property type="component" value="Unassembled WGS sequence"/>
</dbReference>
<keyword evidence="6" id="KW-0406">Ion transport</keyword>
<dbReference type="InterPro" id="IPR002490">
    <property type="entry name" value="V-ATPase_116kDa_su"/>
</dbReference>
<reference evidence="10" key="2">
    <citation type="submission" date="2023-11" db="UniProtKB">
        <authorList>
            <consortium name="WormBaseParasite"/>
        </authorList>
    </citation>
    <scope>IDENTIFICATION</scope>
</reference>
<evidence type="ECO:0000313" key="9">
    <source>
        <dbReference type="Proteomes" id="UP000050795"/>
    </source>
</evidence>
<accession>A0AA85JXR4</accession>
<feature type="transmembrane region" description="Helical" evidence="8">
    <location>
        <begin position="20"/>
        <end position="42"/>
    </location>
</feature>
<name>A0AA85JXR4_TRIRE</name>
<evidence type="ECO:0000256" key="2">
    <source>
        <dbReference type="ARBA" id="ARBA00009904"/>
    </source>
</evidence>
<sequence>MIRFSYPEDIPSLYAGQQAVQSLLMIIAVICVPWMLLSKPLILYMRHRAIMKVILYS</sequence>
<dbReference type="WBParaSite" id="TREG1_47150.2">
    <property type="protein sequence ID" value="TREG1_47150.2"/>
    <property type="gene ID" value="TREG1_47150"/>
</dbReference>
<evidence type="ECO:0000256" key="5">
    <source>
        <dbReference type="ARBA" id="ARBA00022989"/>
    </source>
</evidence>
<keyword evidence="5 8" id="KW-1133">Transmembrane helix</keyword>
<comment type="similarity">
    <text evidence="2">Belongs to the V-ATPase 116 kDa subunit family.</text>
</comment>
<evidence type="ECO:0000256" key="7">
    <source>
        <dbReference type="ARBA" id="ARBA00023136"/>
    </source>
</evidence>
<proteinExistence type="inferred from homology"/>
<keyword evidence="9" id="KW-1185">Reference proteome</keyword>
<dbReference type="Pfam" id="PF01496">
    <property type="entry name" value="V_ATPase_I"/>
    <property type="match status" value="1"/>
</dbReference>
<reference evidence="9" key="1">
    <citation type="submission" date="2022-06" db="EMBL/GenBank/DDBJ databases">
        <authorList>
            <person name="Berger JAMES D."/>
            <person name="Berger JAMES D."/>
        </authorList>
    </citation>
    <scope>NUCLEOTIDE SEQUENCE [LARGE SCALE GENOMIC DNA]</scope>
</reference>
<evidence type="ECO:0000256" key="1">
    <source>
        <dbReference type="ARBA" id="ARBA00004141"/>
    </source>
</evidence>
<evidence type="ECO:0000256" key="8">
    <source>
        <dbReference type="SAM" id="Phobius"/>
    </source>
</evidence>
<keyword evidence="3" id="KW-0813">Transport</keyword>